<evidence type="ECO:0000256" key="1">
    <source>
        <dbReference type="ARBA" id="ARBA00001052"/>
    </source>
</evidence>
<evidence type="ECO:0000259" key="6">
    <source>
        <dbReference type="Pfam" id="PF01227"/>
    </source>
</evidence>
<dbReference type="GO" id="GO:0005737">
    <property type="term" value="C:cytoplasm"/>
    <property type="evidence" value="ECO:0007669"/>
    <property type="project" value="TreeGrafter"/>
</dbReference>
<sequence length="197" mass="22231">MEVKLTNTQDIECAIRTILSFIGEDPCREGLRGTPDRIIRMWREIFRGYDLSQVPKITVFPNGVDGLSCDSVIADSGGFYSMCEHHMMPFFGKYWFAYIPNPKGKILGISKVGRVVDYCAARLQVQERLAKDIIVMLQEALGSEYPPLAMGIVLEGEHLCKSMRGVKKEGKMRSSFYFDNGSLPELRAELSRFVSFG</sequence>
<dbReference type="GO" id="GO:0006729">
    <property type="term" value="P:tetrahydrobiopterin biosynthetic process"/>
    <property type="evidence" value="ECO:0007669"/>
    <property type="project" value="TreeGrafter"/>
</dbReference>
<dbReference type="InterPro" id="IPR043133">
    <property type="entry name" value="GTP-CH-I_C/QueF"/>
</dbReference>
<evidence type="ECO:0000256" key="2">
    <source>
        <dbReference type="ARBA" id="ARBA00005080"/>
    </source>
</evidence>
<dbReference type="EMBL" id="WKMX01000010">
    <property type="protein sequence ID" value="MRZ06832.1"/>
    <property type="molecule type" value="Genomic_DNA"/>
</dbReference>
<dbReference type="RefSeq" id="WP_057328776.1">
    <property type="nucleotide sequence ID" value="NZ_CZBM01000010.1"/>
</dbReference>
<dbReference type="Gene3D" id="1.10.286.10">
    <property type="match status" value="1"/>
</dbReference>
<proteinExistence type="predicted"/>
<dbReference type="EMBL" id="CZBM01000010">
    <property type="protein sequence ID" value="CUQ38275.1"/>
    <property type="molecule type" value="Genomic_DNA"/>
</dbReference>
<keyword evidence="4" id="KW-0554">One-carbon metabolism</keyword>
<dbReference type="GO" id="GO:0008270">
    <property type="term" value="F:zinc ion binding"/>
    <property type="evidence" value="ECO:0007669"/>
    <property type="project" value="TreeGrafter"/>
</dbReference>
<dbReference type="GO" id="GO:0046654">
    <property type="term" value="P:tetrahydrofolate biosynthetic process"/>
    <property type="evidence" value="ECO:0007669"/>
    <property type="project" value="InterPro"/>
</dbReference>
<evidence type="ECO:0000313" key="7">
    <source>
        <dbReference type="EMBL" id="CUQ38275.1"/>
    </source>
</evidence>
<accession>A0A174W2E6</accession>
<dbReference type="Proteomes" id="UP000450599">
    <property type="component" value="Unassembled WGS sequence"/>
</dbReference>
<dbReference type="InterPro" id="IPR020602">
    <property type="entry name" value="GTP_CycHdrlase_I_dom"/>
</dbReference>
<dbReference type="GO" id="GO:0003934">
    <property type="term" value="F:GTP cyclohydrolase I activity"/>
    <property type="evidence" value="ECO:0007669"/>
    <property type="project" value="UniProtKB-EC"/>
</dbReference>
<evidence type="ECO:0000313" key="12">
    <source>
        <dbReference type="Proteomes" id="UP000471216"/>
    </source>
</evidence>
<name>A0A174W2E6_PARDI</name>
<evidence type="ECO:0000256" key="3">
    <source>
        <dbReference type="ARBA" id="ARBA00012715"/>
    </source>
</evidence>
<comment type="pathway">
    <text evidence="2">Cofactor biosynthesis; 7,8-dihydroneopterin triphosphate biosynthesis; 7,8-dihydroneopterin triphosphate from GTP: step 1/1.</text>
</comment>
<dbReference type="EC" id="3.5.4.16" evidence="3"/>
<evidence type="ECO:0000313" key="8">
    <source>
        <dbReference type="EMBL" id="MRY85000.1"/>
    </source>
</evidence>
<dbReference type="Proteomes" id="UP000471216">
    <property type="component" value="Unassembled WGS sequence"/>
</dbReference>
<feature type="domain" description="GTP cyclohydrolase I" evidence="6">
    <location>
        <begin position="11"/>
        <end position="173"/>
    </location>
</feature>
<dbReference type="EMBL" id="WKMW01000011">
    <property type="protein sequence ID" value="MRY85000.1"/>
    <property type="molecule type" value="Genomic_DNA"/>
</dbReference>
<reference evidence="7 10" key="1">
    <citation type="submission" date="2015-09" db="EMBL/GenBank/DDBJ databases">
        <authorList>
            <consortium name="Pathogen Informatics"/>
        </authorList>
    </citation>
    <scope>NUCLEOTIDE SEQUENCE [LARGE SCALE GENOMIC DNA]</scope>
    <source>
        <strain evidence="7 10">2789STDY5834948</strain>
    </source>
</reference>
<dbReference type="PANTHER" id="PTHR11109:SF7">
    <property type="entry name" value="GTP CYCLOHYDROLASE 1"/>
    <property type="match status" value="1"/>
</dbReference>
<dbReference type="Gene3D" id="3.30.1130.10">
    <property type="match status" value="1"/>
</dbReference>
<reference evidence="11 12" key="2">
    <citation type="journal article" date="2019" name="Nat. Med.">
        <title>A library of human gut bacterial isolates paired with longitudinal multiomics data enables mechanistic microbiome research.</title>
        <authorList>
            <person name="Poyet M."/>
            <person name="Groussin M."/>
            <person name="Gibbons S.M."/>
            <person name="Avila-Pacheco J."/>
            <person name="Jiang X."/>
            <person name="Kearney S.M."/>
            <person name="Perrotta A.R."/>
            <person name="Berdy B."/>
            <person name="Zhao S."/>
            <person name="Lieberman T.D."/>
            <person name="Swanson P.K."/>
            <person name="Smith M."/>
            <person name="Roesemann S."/>
            <person name="Alexander J.E."/>
            <person name="Rich S.A."/>
            <person name="Livny J."/>
            <person name="Vlamakis H."/>
            <person name="Clish C."/>
            <person name="Bullock K."/>
            <person name="Deik A."/>
            <person name="Scott J."/>
            <person name="Pierce K.A."/>
            <person name="Xavier R.J."/>
            <person name="Alm E.J."/>
        </authorList>
    </citation>
    <scope>NUCLEOTIDE SEQUENCE [LARGE SCALE GENOMIC DNA]</scope>
    <source>
        <strain evidence="9 12">BIOML-A10</strain>
        <strain evidence="8 11">BIOML-A11</strain>
    </source>
</reference>
<dbReference type="Proteomes" id="UP000095332">
    <property type="component" value="Unassembled WGS sequence"/>
</dbReference>
<protein>
    <recommendedName>
        <fullName evidence="3">GTP cyclohydrolase I</fullName>
        <ecNumber evidence="3">3.5.4.16</ecNumber>
    </recommendedName>
</protein>
<dbReference type="InterPro" id="IPR043134">
    <property type="entry name" value="GTP-CH-I_N"/>
</dbReference>
<organism evidence="7 10">
    <name type="scientific">Parabacteroides distasonis</name>
    <dbReference type="NCBI Taxonomy" id="823"/>
    <lineage>
        <taxon>Bacteria</taxon>
        <taxon>Pseudomonadati</taxon>
        <taxon>Bacteroidota</taxon>
        <taxon>Bacteroidia</taxon>
        <taxon>Bacteroidales</taxon>
        <taxon>Tannerellaceae</taxon>
        <taxon>Parabacteroides</taxon>
    </lineage>
</organism>
<evidence type="ECO:0000256" key="5">
    <source>
        <dbReference type="ARBA" id="ARBA00022801"/>
    </source>
</evidence>
<dbReference type="UniPathway" id="UPA00848">
    <property type="reaction ID" value="UER00151"/>
</dbReference>
<evidence type="ECO:0000313" key="10">
    <source>
        <dbReference type="Proteomes" id="UP000095332"/>
    </source>
</evidence>
<dbReference type="PANTHER" id="PTHR11109">
    <property type="entry name" value="GTP CYCLOHYDROLASE I"/>
    <property type="match status" value="1"/>
</dbReference>
<comment type="catalytic activity">
    <reaction evidence="1">
        <text>GTP + H2O = 7,8-dihydroneopterin 3'-triphosphate + formate + H(+)</text>
        <dbReference type="Rhea" id="RHEA:17473"/>
        <dbReference type="ChEBI" id="CHEBI:15377"/>
        <dbReference type="ChEBI" id="CHEBI:15378"/>
        <dbReference type="ChEBI" id="CHEBI:15740"/>
        <dbReference type="ChEBI" id="CHEBI:37565"/>
        <dbReference type="ChEBI" id="CHEBI:58462"/>
        <dbReference type="EC" id="3.5.4.16"/>
    </reaction>
</comment>
<evidence type="ECO:0000313" key="11">
    <source>
        <dbReference type="Proteomes" id="UP000450599"/>
    </source>
</evidence>
<keyword evidence="5 7" id="KW-0378">Hydrolase</keyword>
<dbReference type="GO" id="GO:0006730">
    <property type="term" value="P:one-carbon metabolic process"/>
    <property type="evidence" value="ECO:0007669"/>
    <property type="project" value="UniProtKB-KW"/>
</dbReference>
<gene>
    <name evidence="7" type="primary">folE_2</name>
    <name evidence="7" type="ORF">ERS852560_02530</name>
    <name evidence="9" type="ORF">GKD54_11465</name>
    <name evidence="8" type="ORF">GKD58_12170</name>
</gene>
<evidence type="ECO:0000256" key="4">
    <source>
        <dbReference type="ARBA" id="ARBA00022563"/>
    </source>
</evidence>
<dbReference type="GO" id="GO:0005525">
    <property type="term" value="F:GTP binding"/>
    <property type="evidence" value="ECO:0007669"/>
    <property type="project" value="TreeGrafter"/>
</dbReference>
<dbReference type="SUPFAM" id="SSF55620">
    <property type="entry name" value="Tetrahydrobiopterin biosynthesis enzymes-like"/>
    <property type="match status" value="1"/>
</dbReference>
<evidence type="ECO:0000313" key="9">
    <source>
        <dbReference type="EMBL" id="MRZ06832.1"/>
    </source>
</evidence>
<dbReference type="AlphaFoldDB" id="A0A174W2E6"/>
<dbReference type="InterPro" id="IPR001474">
    <property type="entry name" value="GTP_CycHdrlase_I"/>
</dbReference>
<dbReference type="Pfam" id="PF01227">
    <property type="entry name" value="GTP_cyclohydroI"/>
    <property type="match status" value="1"/>
</dbReference>